<keyword evidence="1" id="KW-0547">Nucleotide-binding</keyword>
<keyword evidence="4" id="KW-0132">Cell division</keyword>
<keyword evidence="5" id="KW-1185">Reference proteome</keyword>
<dbReference type="Pfam" id="PF00005">
    <property type="entry name" value="ABC_tran"/>
    <property type="match status" value="1"/>
</dbReference>
<dbReference type="GO" id="GO:0016887">
    <property type="term" value="F:ATP hydrolysis activity"/>
    <property type="evidence" value="ECO:0007669"/>
    <property type="project" value="InterPro"/>
</dbReference>
<proteinExistence type="predicted"/>
<dbReference type="PROSITE" id="PS00211">
    <property type="entry name" value="ABC_TRANSPORTER_1"/>
    <property type="match status" value="1"/>
</dbReference>
<dbReference type="GO" id="GO:0051301">
    <property type="term" value="P:cell division"/>
    <property type="evidence" value="ECO:0007669"/>
    <property type="project" value="UniProtKB-KW"/>
</dbReference>
<evidence type="ECO:0000256" key="1">
    <source>
        <dbReference type="ARBA" id="ARBA00022741"/>
    </source>
</evidence>
<dbReference type="SMART" id="SM00382">
    <property type="entry name" value="AAA"/>
    <property type="match status" value="1"/>
</dbReference>
<evidence type="ECO:0000313" key="4">
    <source>
        <dbReference type="EMBL" id="SLN66105.1"/>
    </source>
</evidence>
<dbReference type="PANTHER" id="PTHR24220:SF470">
    <property type="entry name" value="CELL DIVISION ATP-BINDING PROTEIN FTSE"/>
    <property type="match status" value="1"/>
</dbReference>
<dbReference type="GO" id="GO:0005886">
    <property type="term" value="C:plasma membrane"/>
    <property type="evidence" value="ECO:0007669"/>
    <property type="project" value="TreeGrafter"/>
</dbReference>
<name>A0A1Y5TR11_9RHOB</name>
<keyword evidence="2 4" id="KW-0067">ATP-binding</keyword>
<dbReference type="InterPro" id="IPR003439">
    <property type="entry name" value="ABC_transporter-like_ATP-bd"/>
</dbReference>
<dbReference type="EMBL" id="FWFO01000004">
    <property type="protein sequence ID" value="SLN66105.1"/>
    <property type="molecule type" value="Genomic_DNA"/>
</dbReference>
<dbReference type="AlphaFoldDB" id="A0A1Y5TR11"/>
<dbReference type="InterPro" id="IPR015854">
    <property type="entry name" value="ABC_transpr_LolD-like"/>
</dbReference>
<feature type="domain" description="ABC transporter" evidence="3">
    <location>
        <begin position="58"/>
        <end position="281"/>
    </location>
</feature>
<accession>A0A1Y5TR11</accession>
<evidence type="ECO:0000256" key="2">
    <source>
        <dbReference type="ARBA" id="ARBA00022840"/>
    </source>
</evidence>
<keyword evidence="4" id="KW-0131">Cell cycle</keyword>
<dbReference type="Proteomes" id="UP000193077">
    <property type="component" value="Unassembled WGS sequence"/>
</dbReference>
<dbReference type="GO" id="GO:0022857">
    <property type="term" value="F:transmembrane transporter activity"/>
    <property type="evidence" value="ECO:0007669"/>
    <property type="project" value="TreeGrafter"/>
</dbReference>
<reference evidence="4 5" key="1">
    <citation type="submission" date="2017-03" db="EMBL/GenBank/DDBJ databases">
        <authorList>
            <person name="Afonso C.L."/>
            <person name="Miller P.J."/>
            <person name="Scott M.A."/>
            <person name="Spackman E."/>
            <person name="Goraichik I."/>
            <person name="Dimitrov K.M."/>
            <person name="Suarez D.L."/>
            <person name="Swayne D.E."/>
        </authorList>
    </citation>
    <scope>NUCLEOTIDE SEQUENCE [LARGE SCALE GENOMIC DNA]</scope>
    <source>
        <strain evidence="4 5">CECT 7639</strain>
    </source>
</reference>
<dbReference type="InterPro" id="IPR003593">
    <property type="entry name" value="AAA+_ATPase"/>
</dbReference>
<evidence type="ECO:0000259" key="3">
    <source>
        <dbReference type="PROSITE" id="PS50893"/>
    </source>
</evidence>
<organism evidence="4 5">
    <name type="scientific">Falsiruegeria litorea R37</name>
    <dbReference type="NCBI Taxonomy" id="1200284"/>
    <lineage>
        <taxon>Bacteria</taxon>
        <taxon>Pseudomonadati</taxon>
        <taxon>Pseudomonadota</taxon>
        <taxon>Alphaproteobacteria</taxon>
        <taxon>Rhodobacterales</taxon>
        <taxon>Roseobacteraceae</taxon>
        <taxon>Falsiruegeria</taxon>
    </lineage>
</organism>
<dbReference type="PROSITE" id="PS50893">
    <property type="entry name" value="ABC_TRANSPORTER_2"/>
    <property type="match status" value="1"/>
</dbReference>
<dbReference type="GO" id="GO:0005524">
    <property type="term" value="F:ATP binding"/>
    <property type="evidence" value="ECO:0007669"/>
    <property type="project" value="UniProtKB-KW"/>
</dbReference>
<gene>
    <name evidence="4" type="primary">ftsE</name>
    <name evidence="4" type="ORF">TRL7639_03746</name>
</gene>
<sequence length="281" mass="31066">MAGQSLFLKRSYAVKYFSERAFCAVQTKCHLADSVRGIETVRRLRHKNPHKRQGAILIELDNVGYSYGGGELLGDVSVQLAPGSFHFLTGPSGAGKTTLLKLCYGALQPTAGQVRVFDQDMRKLDRDQMAIMRRRIGVVHQDCRFLDHLPLADNIALPLLVSGKDLNGEEENLRELMKWVGLAPRADALPPELSGGERQRAALARAVIMSPDVVIADEPTGNVDWEMSQRLLKLLVELNRMGKTVLIASHDLALIRAAKSQVQARVLRISNRRLQLAGADL</sequence>
<dbReference type="InterPro" id="IPR017871">
    <property type="entry name" value="ABC_transporter-like_CS"/>
</dbReference>
<protein>
    <submittedName>
        <fullName evidence="4">Cell division ATP-binding protein FtsE</fullName>
    </submittedName>
</protein>
<dbReference type="InterPro" id="IPR027417">
    <property type="entry name" value="P-loop_NTPase"/>
</dbReference>
<dbReference type="PANTHER" id="PTHR24220">
    <property type="entry name" value="IMPORT ATP-BINDING PROTEIN"/>
    <property type="match status" value="1"/>
</dbReference>
<dbReference type="SUPFAM" id="SSF52540">
    <property type="entry name" value="P-loop containing nucleoside triphosphate hydrolases"/>
    <property type="match status" value="1"/>
</dbReference>
<evidence type="ECO:0000313" key="5">
    <source>
        <dbReference type="Proteomes" id="UP000193077"/>
    </source>
</evidence>
<dbReference type="Gene3D" id="3.40.50.300">
    <property type="entry name" value="P-loop containing nucleotide triphosphate hydrolases"/>
    <property type="match status" value="1"/>
</dbReference>